<gene>
    <name evidence="1" type="ORF">RxyAA322_17900</name>
</gene>
<reference evidence="1" key="1">
    <citation type="journal article" date="2019" name="Microbiol. Resour. Announc.">
        <title>Complete Genome Sequence of Rubrobacter xylanophilus Strain AA3-22, Isolated from Arima Onsen in Japan.</title>
        <authorList>
            <person name="Tomariguchi N."/>
            <person name="Miyazaki K."/>
        </authorList>
    </citation>
    <scope>NUCLEOTIDE SEQUENCE [LARGE SCALE GENOMIC DNA]</scope>
    <source>
        <strain evidence="1">AA3-22</strain>
    </source>
</reference>
<dbReference type="GO" id="GO:0005829">
    <property type="term" value="C:cytosol"/>
    <property type="evidence" value="ECO:0007669"/>
    <property type="project" value="TreeGrafter"/>
</dbReference>
<dbReference type="EMBL" id="AP019791">
    <property type="protein sequence ID" value="BBL79936.1"/>
    <property type="molecule type" value="Genomic_DNA"/>
</dbReference>
<dbReference type="InterPro" id="IPR036390">
    <property type="entry name" value="WH_DNA-bd_sf"/>
</dbReference>
<name>A0A510HIX3_9ACTN</name>
<dbReference type="PANTHER" id="PTHR33221">
    <property type="entry name" value="WINGED HELIX-TURN-HELIX TRANSCRIPTIONAL REGULATOR, RRF2 FAMILY"/>
    <property type="match status" value="1"/>
</dbReference>
<dbReference type="Gene3D" id="1.10.10.10">
    <property type="entry name" value="Winged helix-like DNA-binding domain superfamily/Winged helix DNA-binding domain"/>
    <property type="match status" value="1"/>
</dbReference>
<dbReference type="RefSeq" id="WP_143527956.1">
    <property type="nucleotide sequence ID" value="NZ_AP019791.1"/>
</dbReference>
<dbReference type="GO" id="GO:0003700">
    <property type="term" value="F:DNA-binding transcription factor activity"/>
    <property type="evidence" value="ECO:0007669"/>
    <property type="project" value="TreeGrafter"/>
</dbReference>
<dbReference type="Pfam" id="PF02082">
    <property type="entry name" value="Rrf2"/>
    <property type="match status" value="1"/>
</dbReference>
<dbReference type="SUPFAM" id="SSF46785">
    <property type="entry name" value="Winged helix' DNA-binding domain"/>
    <property type="match status" value="1"/>
</dbReference>
<dbReference type="PANTHER" id="PTHR33221:SF15">
    <property type="entry name" value="HTH-TYPE TRANSCRIPTIONAL REGULATOR YWGB-RELATED"/>
    <property type="match status" value="1"/>
</dbReference>
<keyword evidence="2" id="KW-1185">Reference proteome</keyword>
<evidence type="ECO:0000313" key="2">
    <source>
        <dbReference type="Proteomes" id="UP000318065"/>
    </source>
</evidence>
<evidence type="ECO:0000313" key="1">
    <source>
        <dbReference type="EMBL" id="BBL79936.1"/>
    </source>
</evidence>
<dbReference type="OrthoDB" id="9808360at2"/>
<sequence length="142" mass="15520">MRLELSSEGRYALRALIYLAHVGRRVTADTIAADTGIPRRLLARVLAKLSRAELVRSSEGRRGGSELARPPEQITLREAVEAIEGPFEVTRCIMEDRACGAGAPCAMHEAWEEGQGAILDYLQGQTLSEFVSRTATVLPREG</sequence>
<dbReference type="InterPro" id="IPR000944">
    <property type="entry name" value="Tscrpt_reg_Rrf2"/>
</dbReference>
<dbReference type="AlphaFoldDB" id="A0A510HIX3"/>
<protein>
    <submittedName>
        <fullName evidence="1">Rrf2 family transcriptional regulator</fullName>
    </submittedName>
</protein>
<proteinExistence type="predicted"/>
<accession>A0A510HIX3</accession>
<dbReference type="InterPro" id="IPR036388">
    <property type="entry name" value="WH-like_DNA-bd_sf"/>
</dbReference>
<dbReference type="PROSITE" id="PS51197">
    <property type="entry name" value="HTH_RRF2_2"/>
    <property type="match status" value="1"/>
</dbReference>
<organism evidence="1 2">
    <name type="scientific">Rubrobacter xylanophilus</name>
    <dbReference type="NCBI Taxonomy" id="49319"/>
    <lineage>
        <taxon>Bacteria</taxon>
        <taxon>Bacillati</taxon>
        <taxon>Actinomycetota</taxon>
        <taxon>Rubrobacteria</taxon>
        <taxon>Rubrobacterales</taxon>
        <taxon>Rubrobacteraceae</taxon>
        <taxon>Rubrobacter</taxon>
    </lineage>
</organism>
<dbReference type="NCBIfam" id="TIGR00738">
    <property type="entry name" value="rrf2_super"/>
    <property type="match status" value="1"/>
</dbReference>
<dbReference type="Proteomes" id="UP000318065">
    <property type="component" value="Chromosome"/>
</dbReference>